<dbReference type="STRING" id="3818.A0A445BHZ2"/>
<reference evidence="3 4" key="1">
    <citation type="submission" date="2019-01" db="EMBL/GenBank/DDBJ databases">
        <title>Sequencing of cultivated peanut Arachis hypogaea provides insights into genome evolution and oil improvement.</title>
        <authorList>
            <person name="Chen X."/>
        </authorList>
    </citation>
    <scope>NUCLEOTIDE SEQUENCE [LARGE SCALE GENOMIC DNA]</scope>
    <source>
        <strain evidence="4">cv. Fuhuasheng</strain>
        <tissue evidence="3">Leaves</tissue>
    </source>
</reference>
<evidence type="ECO:0000256" key="1">
    <source>
        <dbReference type="ARBA" id="ARBA00009533"/>
    </source>
</evidence>
<keyword evidence="2" id="KW-0456">Lyase</keyword>
<accession>A0A445BHZ2</accession>
<dbReference type="PANTHER" id="PTHR46101">
    <property type="match status" value="1"/>
</dbReference>
<keyword evidence="4" id="KW-1185">Reference proteome</keyword>
<keyword evidence="2" id="KW-0210">Decarboxylase</keyword>
<evidence type="ECO:0000256" key="2">
    <source>
        <dbReference type="ARBA" id="ARBA00022793"/>
    </source>
</evidence>
<dbReference type="InterPro" id="IPR051151">
    <property type="entry name" value="Group_II_Decarboxylase"/>
</dbReference>
<comment type="caution">
    <text evidence="3">The sequence shown here is derived from an EMBL/GenBank/DDBJ whole genome shotgun (WGS) entry which is preliminary data.</text>
</comment>
<proteinExistence type="inferred from homology"/>
<name>A0A445BHZ2_ARAHY</name>
<evidence type="ECO:0000313" key="4">
    <source>
        <dbReference type="Proteomes" id="UP000289738"/>
    </source>
</evidence>
<evidence type="ECO:0000313" key="3">
    <source>
        <dbReference type="EMBL" id="RYR38302.1"/>
    </source>
</evidence>
<organism evidence="3 4">
    <name type="scientific">Arachis hypogaea</name>
    <name type="common">Peanut</name>
    <dbReference type="NCBI Taxonomy" id="3818"/>
    <lineage>
        <taxon>Eukaryota</taxon>
        <taxon>Viridiplantae</taxon>
        <taxon>Streptophyta</taxon>
        <taxon>Embryophyta</taxon>
        <taxon>Tracheophyta</taxon>
        <taxon>Spermatophyta</taxon>
        <taxon>Magnoliopsida</taxon>
        <taxon>eudicotyledons</taxon>
        <taxon>Gunneridae</taxon>
        <taxon>Pentapetalae</taxon>
        <taxon>rosids</taxon>
        <taxon>fabids</taxon>
        <taxon>Fabales</taxon>
        <taxon>Fabaceae</taxon>
        <taxon>Papilionoideae</taxon>
        <taxon>50 kb inversion clade</taxon>
        <taxon>dalbergioids sensu lato</taxon>
        <taxon>Dalbergieae</taxon>
        <taxon>Pterocarpus clade</taxon>
        <taxon>Arachis</taxon>
    </lineage>
</organism>
<protein>
    <submittedName>
        <fullName evidence="3">Uncharacterized protein</fullName>
    </submittedName>
</protein>
<comment type="similarity">
    <text evidence="1">Belongs to the group II decarboxylase family.</text>
</comment>
<dbReference type="Proteomes" id="UP000289738">
    <property type="component" value="Chromosome A09"/>
</dbReference>
<dbReference type="PANTHER" id="PTHR46101:SF21">
    <property type="entry name" value="SERINE DECARBOXYLASE"/>
    <property type="match status" value="1"/>
</dbReference>
<dbReference type="GO" id="GO:0016831">
    <property type="term" value="F:carboxy-lyase activity"/>
    <property type="evidence" value="ECO:0007669"/>
    <property type="project" value="UniProtKB-KW"/>
</dbReference>
<dbReference type="AlphaFoldDB" id="A0A445BHZ2"/>
<gene>
    <name evidence="3" type="ORF">Ahy_A09g043301</name>
</gene>
<sequence length="87" mass="10074">MLNELSSTVVFERPHDEEFVRKWQLACQENIAHVVVMPNVTKGKLDNFLNELVAKRAQWFKYGKFQKYCIASEVGETCCLCPLHKGK</sequence>
<dbReference type="EMBL" id="SDMP01000009">
    <property type="protein sequence ID" value="RYR38302.1"/>
    <property type="molecule type" value="Genomic_DNA"/>
</dbReference>